<dbReference type="SMART" id="SM00257">
    <property type="entry name" value="LysM"/>
    <property type="match status" value="1"/>
</dbReference>
<dbReference type="EMBL" id="BMMS01000023">
    <property type="protein sequence ID" value="GGO94463.1"/>
    <property type="molecule type" value="Genomic_DNA"/>
</dbReference>
<dbReference type="Gene3D" id="3.10.350.10">
    <property type="entry name" value="LysM domain"/>
    <property type="match status" value="1"/>
</dbReference>
<dbReference type="InterPro" id="IPR036779">
    <property type="entry name" value="LysM_dom_sf"/>
</dbReference>
<evidence type="ECO:0000259" key="1">
    <source>
        <dbReference type="PROSITE" id="PS51782"/>
    </source>
</evidence>
<evidence type="ECO:0000313" key="3">
    <source>
        <dbReference type="Proteomes" id="UP000641932"/>
    </source>
</evidence>
<gene>
    <name evidence="2" type="ORF">GCM10012280_49400</name>
</gene>
<name>A0A917ZWT6_9ACTN</name>
<reference evidence="2" key="1">
    <citation type="journal article" date="2014" name="Int. J. Syst. Evol. Microbiol.">
        <title>Complete genome sequence of Corynebacterium casei LMG S-19264T (=DSM 44701T), isolated from a smear-ripened cheese.</title>
        <authorList>
            <consortium name="US DOE Joint Genome Institute (JGI-PGF)"/>
            <person name="Walter F."/>
            <person name="Albersmeier A."/>
            <person name="Kalinowski J."/>
            <person name="Ruckert C."/>
        </authorList>
    </citation>
    <scope>NUCLEOTIDE SEQUENCE</scope>
    <source>
        <strain evidence="2">CGMCC 4.7201</strain>
    </source>
</reference>
<evidence type="ECO:0000313" key="2">
    <source>
        <dbReference type="EMBL" id="GGO94463.1"/>
    </source>
</evidence>
<dbReference type="SUPFAM" id="SSF54106">
    <property type="entry name" value="LysM domain"/>
    <property type="match status" value="1"/>
</dbReference>
<reference evidence="2" key="2">
    <citation type="submission" date="2020-09" db="EMBL/GenBank/DDBJ databases">
        <authorList>
            <person name="Sun Q."/>
            <person name="Zhou Y."/>
        </authorList>
    </citation>
    <scope>NUCLEOTIDE SEQUENCE</scope>
    <source>
        <strain evidence="2">CGMCC 4.7201</strain>
    </source>
</reference>
<dbReference type="Proteomes" id="UP000641932">
    <property type="component" value="Unassembled WGS sequence"/>
</dbReference>
<dbReference type="RefSeq" id="WP_189133994.1">
    <property type="nucleotide sequence ID" value="NZ_BMMS01000023.1"/>
</dbReference>
<protein>
    <recommendedName>
        <fullName evidence="1">LysM domain-containing protein</fullName>
    </recommendedName>
</protein>
<dbReference type="Pfam" id="PF01476">
    <property type="entry name" value="LysM"/>
    <property type="match status" value="1"/>
</dbReference>
<keyword evidence="3" id="KW-1185">Reference proteome</keyword>
<dbReference type="AlphaFoldDB" id="A0A917ZWT6"/>
<comment type="caution">
    <text evidence="2">The sequence shown here is derived from an EMBL/GenBank/DDBJ whole genome shotgun (WGS) entry which is preliminary data.</text>
</comment>
<dbReference type="PROSITE" id="PS51782">
    <property type="entry name" value="LYSM"/>
    <property type="match status" value="1"/>
</dbReference>
<dbReference type="InterPro" id="IPR045361">
    <property type="entry name" value="CIS_tube_prot_N"/>
</dbReference>
<sequence length="221" mass="24552">MALAKLQVTVEHTGEVISVPFNPEEYTLNQDNSFASQAVPGLSGPILQFANGNMQTLEMELMFDTWDTGSPVKQDVRDLTGRVVRLLEIDKDLHAPPVLRVRWGSLDFRCVLARANQKYQMFADDGRPVRARVSVTFNRFIDPEREAKEVGRQTADFSKFHAVVDGETLSGISARYYDDPRLWRAIALANALGDPRALAAGQALRIPALPFHSPETGEVVS</sequence>
<dbReference type="Pfam" id="PF19266">
    <property type="entry name" value="CIS_tube"/>
    <property type="match status" value="1"/>
</dbReference>
<dbReference type="InterPro" id="IPR018392">
    <property type="entry name" value="LysM"/>
</dbReference>
<accession>A0A917ZWT6</accession>
<proteinExistence type="predicted"/>
<organism evidence="2 3">
    <name type="scientific">Wenjunlia tyrosinilytica</name>
    <dbReference type="NCBI Taxonomy" id="1544741"/>
    <lineage>
        <taxon>Bacteria</taxon>
        <taxon>Bacillati</taxon>
        <taxon>Actinomycetota</taxon>
        <taxon>Actinomycetes</taxon>
        <taxon>Kitasatosporales</taxon>
        <taxon>Streptomycetaceae</taxon>
        <taxon>Wenjunlia</taxon>
    </lineage>
</organism>
<feature type="domain" description="LysM" evidence="1">
    <location>
        <begin position="159"/>
        <end position="206"/>
    </location>
</feature>